<sequence>MENKSETSANNKQVLTTSQAPTQSLKRESESAPKDLSTNKNAKSLFVATAFTTATGEGEPLSLRTKMSLADYRSMFRKQLENAQSAVPNNELSTEPDVQQTTTESAGKKIQTISITQPQTPALVNPAAVKAKVDQVVAKEVDGQDGEKFLQIPIKEIHFVINGKQSNASKLKQFLANGESNLFKIMGNAINVVPAKQFSGKVAPVKLSVTTVNGDRHTVDYVTTILKPAINHSADHQKDQVVFRAGNTDVSLKKANVQQVFFAKDGSNTTIINVTANGQTVGEAQIDPATGEINLVQLSGYTGQLDEITVLIYLNDNQVVKCSYQPVFKD</sequence>
<reference evidence="2 3" key="1">
    <citation type="submission" date="2020-06" db="EMBL/GenBank/DDBJ databases">
        <title>Limosilactobacillus sp. nov.</title>
        <authorList>
            <person name="Ksiezarek M."/>
            <person name="Goncalves Ribeiro T."/>
            <person name="Rocha J."/>
            <person name="Grosso F."/>
            <person name="Peixe L."/>
        </authorList>
    </citation>
    <scope>NUCLEOTIDE SEQUENCE [LARGE SCALE GENOMIC DNA]</scope>
    <source>
        <strain evidence="3">c9Ua_26_M</strain>
    </source>
</reference>
<accession>A0ABR8ZJA2</accession>
<dbReference type="RefSeq" id="WP_191910642.1">
    <property type="nucleotide sequence ID" value="NZ_JABUXR010000001.1"/>
</dbReference>
<evidence type="ECO:0000256" key="1">
    <source>
        <dbReference type="SAM" id="MobiDB-lite"/>
    </source>
</evidence>
<name>A0ABR8ZJA2_9LACO</name>
<organism evidence="2 3">
    <name type="scientific">Limosilactobacillus urinaemulieris</name>
    <dbReference type="NCBI Taxonomy" id="2742600"/>
    <lineage>
        <taxon>Bacteria</taxon>
        <taxon>Bacillati</taxon>
        <taxon>Bacillota</taxon>
        <taxon>Bacilli</taxon>
        <taxon>Lactobacillales</taxon>
        <taxon>Lactobacillaceae</taxon>
        <taxon>Limosilactobacillus</taxon>
    </lineage>
</organism>
<keyword evidence="3" id="KW-1185">Reference proteome</keyword>
<dbReference type="EMBL" id="JABUXR010000001">
    <property type="protein sequence ID" value="MBD8084806.1"/>
    <property type="molecule type" value="Genomic_DNA"/>
</dbReference>
<comment type="caution">
    <text evidence="2">The sequence shown here is derived from an EMBL/GenBank/DDBJ whole genome shotgun (WGS) entry which is preliminary data.</text>
</comment>
<protein>
    <submittedName>
        <fullName evidence="2">Uncharacterized protein</fullName>
    </submittedName>
</protein>
<evidence type="ECO:0000313" key="2">
    <source>
        <dbReference type="EMBL" id="MBD8084806.1"/>
    </source>
</evidence>
<gene>
    <name evidence="2" type="ORF">HUK45_00755</name>
</gene>
<proteinExistence type="predicted"/>
<dbReference type="Proteomes" id="UP000645007">
    <property type="component" value="Unassembled WGS sequence"/>
</dbReference>
<evidence type="ECO:0000313" key="3">
    <source>
        <dbReference type="Proteomes" id="UP000645007"/>
    </source>
</evidence>
<feature type="compositionally biased region" description="Polar residues" evidence="1">
    <location>
        <begin position="1"/>
        <end position="24"/>
    </location>
</feature>
<feature type="region of interest" description="Disordered" evidence="1">
    <location>
        <begin position="81"/>
        <end position="106"/>
    </location>
</feature>
<feature type="region of interest" description="Disordered" evidence="1">
    <location>
        <begin position="1"/>
        <end position="43"/>
    </location>
</feature>